<accession>A0A9D9ITE1</accession>
<sequence>MKHYTVTLVIILLSASFLVHGQDGTLSDAASADLDPAGREAVSVPPGEAGDESGKAFFPVKNVDMDFQMRGSLRGDFPHGGKASAKFRMDDIRLNIEGRAGKKVYYRFRQSFTKDFNTLDFENIVSAVNYAFVKWHATPKTTFTFGKHVLALGGHEFDAVPVYVIQFSDFGSSLSSYQMGVSGEWHITPTQDLVFQVSNFRGVADDEFYYGGLPEGVSPTNFPFIATANWNGTFLDKTLNLKYSASYGHQAAGKGVWLVSLGHSYRLKKWGAYLDFMWSRQGLDVSSILSESTSGSDGKPMTMQNTEYFTTVGYLHFFISPSFMTFFKGAWECGGVYSPYGNIVRGLYRTNWNAQLCLQYMPTKDSDFRLFAHYNFYSRHATSRGRTLGMHDLSEHLVSLGIIYIMNVL</sequence>
<gene>
    <name evidence="2" type="ORF">IAB80_03645</name>
</gene>
<comment type="caution">
    <text evidence="2">The sequence shown here is derived from an EMBL/GenBank/DDBJ whole genome shotgun (WGS) entry which is preliminary data.</text>
</comment>
<keyword evidence="1" id="KW-0732">Signal</keyword>
<dbReference type="Pfam" id="PF07396">
    <property type="entry name" value="Porin_O_P"/>
    <property type="match status" value="1"/>
</dbReference>
<evidence type="ECO:0000313" key="3">
    <source>
        <dbReference type="Proteomes" id="UP000823771"/>
    </source>
</evidence>
<feature type="signal peptide" evidence="1">
    <location>
        <begin position="1"/>
        <end position="21"/>
    </location>
</feature>
<protein>
    <recommendedName>
        <fullName evidence="4">Phosphate-selective porin O and P</fullName>
    </recommendedName>
</protein>
<organism evidence="2 3">
    <name type="scientific">Candidatus Cryptobacteroides excrementipullorum</name>
    <dbReference type="NCBI Taxonomy" id="2840761"/>
    <lineage>
        <taxon>Bacteria</taxon>
        <taxon>Pseudomonadati</taxon>
        <taxon>Bacteroidota</taxon>
        <taxon>Bacteroidia</taxon>
        <taxon>Bacteroidales</taxon>
        <taxon>Candidatus Cryptobacteroides</taxon>
    </lineage>
</organism>
<evidence type="ECO:0008006" key="4">
    <source>
        <dbReference type="Google" id="ProtNLM"/>
    </source>
</evidence>
<reference evidence="2" key="1">
    <citation type="submission" date="2020-10" db="EMBL/GenBank/DDBJ databases">
        <authorList>
            <person name="Gilroy R."/>
        </authorList>
    </citation>
    <scope>NUCLEOTIDE SEQUENCE</scope>
    <source>
        <strain evidence="2">2478</strain>
    </source>
</reference>
<evidence type="ECO:0000313" key="2">
    <source>
        <dbReference type="EMBL" id="MBO8477966.1"/>
    </source>
</evidence>
<dbReference type="InterPro" id="IPR010870">
    <property type="entry name" value="Porin_O/P"/>
</dbReference>
<evidence type="ECO:0000256" key="1">
    <source>
        <dbReference type="SAM" id="SignalP"/>
    </source>
</evidence>
<name>A0A9D9ITE1_9BACT</name>
<dbReference type="EMBL" id="JADILZ010000031">
    <property type="protein sequence ID" value="MBO8477966.1"/>
    <property type="molecule type" value="Genomic_DNA"/>
</dbReference>
<dbReference type="AlphaFoldDB" id="A0A9D9ITE1"/>
<feature type="chain" id="PRO_5038650256" description="Phosphate-selective porin O and P" evidence="1">
    <location>
        <begin position="22"/>
        <end position="409"/>
    </location>
</feature>
<reference evidence="2" key="2">
    <citation type="journal article" date="2021" name="PeerJ">
        <title>Extensive microbial diversity within the chicken gut microbiome revealed by metagenomics and culture.</title>
        <authorList>
            <person name="Gilroy R."/>
            <person name="Ravi A."/>
            <person name="Getino M."/>
            <person name="Pursley I."/>
            <person name="Horton D.L."/>
            <person name="Alikhan N.F."/>
            <person name="Baker D."/>
            <person name="Gharbi K."/>
            <person name="Hall N."/>
            <person name="Watson M."/>
            <person name="Adriaenssens E.M."/>
            <person name="Foster-Nyarko E."/>
            <person name="Jarju S."/>
            <person name="Secka A."/>
            <person name="Antonio M."/>
            <person name="Oren A."/>
            <person name="Chaudhuri R.R."/>
            <person name="La Ragione R."/>
            <person name="Hildebrand F."/>
            <person name="Pallen M.J."/>
        </authorList>
    </citation>
    <scope>NUCLEOTIDE SEQUENCE</scope>
    <source>
        <strain evidence="2">2478</strain>
    </source>
</reference>
<dbReference type="Proteomes" id="UP000823771">
    <property type="component" value="Unassembled WGS sequence"/>
</dbReference>
<proteinExistence type="predicted"/>